<protein>
    <submittedName>
        <fullName evidence="1">ArsR family transcriptional regulator</fullName>
    </submittedName>
</protein>
<reference evidence="1" key="1">
    <citation type="journal article" date="2001" name="Int. J. Syst. Evol. Microbiol.">
        <title>Methanofollis aquaemaris sp. nov., a methanogen isolated from an aquaculture fish pond.</title>
        <authorList>
            <person name="Lai M.C."/>
            <person name="Chen S.C."/>
        </authorList>
    </citation>
    <scope>NUCLEOTIDE SEQUENCE</scope>
    <source>
        <strain evidence="1">N2F9704</strain>
    </source>
</reference>
<sequence length="135" mass="14890">MEQRISLNTIERPPGSGVDEHLAWFCQSLGLTNGRDLENVAQQVVLQVIGEIAAERGVASETLAGHLEITPGRVNHHVRNLTLAGLLYRKKKLIYLRGGSMTAAVEEMRKDANRIFDDLLEVAGELDEAMGIRQS</sequence>
<evidence type="ECO:0000313" key="2">
    <source>
        <dbReference type="Proteomes" id="UP001042704"/>
    </source>
</evidence>
<dbReference type="EMBL" id="CP036172">
    <property type="protein sequence ID" value="QSZ68369.1"/>
    <property type="molecule type" value="Genomic_DNA"/>
</dbReference>
<dbReference type="AlphaFoldDB" id="A0A8A3S9B1"/>
<dbReference type="KEGG" id="maqe:RJ40_04045"/>
<dbReference type="SUPFAM" id="SSF46785">
    <property type="entry name" value="Winged helix' DNA-binding domain"/>
    <property type="match status" value="1"/>
</dbReference>
<proteinExistence type="predicted"/>
<gene>
    <name evidence="1" type="ORF">RJ40_04045</name>
</gene>
<dbReference type="Proteomes" id="UP001042704">
    <property type="component" value="Chromosome"/>
</dbReference>
<accession>A0A8A3S9B1</accession>
<keyword evidence="2" id="KW-1185">Reference proteome</keyword>
<dbReference type="InterPro" id="IPR036390">
    <property type="entry name" value="WH_DNA-bd_sf"/>
</dbReference>
<name>A0A8A3S9B1_9EURY</name>
<reference evidence="1" key="2">
    <citation type="submission" date="2019-02" db="EMBL/GenBank/DDBJ databases">
        <authorList>
            <person name="Chen S.-C."/>
            <person name="Chien H.-H."/>
            <person name="Lai M.-C."/>
        </authorList>
    </citation>
    <scope>NUCLEOTIDE SEQUENCE</scope>
    <source>
        <strain evidence="1">N2F9704</strain>
    </source>
</reference>
<organism evidence="1 2">
    <name type="scientific">Methanofollis aquaemaris</name>
    <dbReference type="NCBI Taxonomy" id="126734"/>
    <lineage>
        <taxon>Archaea</taxon>
        <taxon>Methanobacteriati</taxon>
        <taxon>Methanobacteriota</taxon>
        <taxon>Stenosarchaea group</taxon>
        <taxon>Methanomicrobia</taxon>
        <taxon>Methanomicrobiales</taxon>
        <taxon>Methanomicrobiaceae</taxon>
        <taxon>Methanofollis</taxon>
    </lineage>
</organism>
<evidence type="ECO:0000313" key="1">
    <source>
        <dbReference type="EMBL" id="QSZ68369.1"/>
    </source>
</evidence>